<accession>A0ABQ9I8V7</accession>
<dbReference type="Proteomes" id="UP001159363">
    <property type="component" value="Chromosome 2"/>
</dbReference>
<gene>
    <name evidence="1" type="ORF">PR048_005622</name>
</gene>
<proteinExistence type="predicted"/>
<reference evidence="1 2" key="1">
    <citation type="submission" date="2023-02" db="EMBL/GenBank/DDBJ databases">
        <title>LHISI_Scaffold_Assembly.</title>
        <authorList>
            <person name="Stuart O.P."/>
            <person name="Cleave R."/>
            <person name="Magrath M.J.L."/>
            <person name="Mikheyev A.S."/>
        </authorList>
    </citation>
    <scope>NUCLEOTIDE SEQUENCE [LARGE SCALE GENOMIC DNA]</scope>
    <source>
        <strain evidence="1">Daus_M_001</strain>
        <tissue evidence="1">Leg muscle</tissue>
    </source>
</reference>
<comment type="caution">
    <text evidence="1">The sequence shown here is derived from an EMBL/GenBank/DDBJ whole genome shotgun (WGS) entry which is preliminary data.</text>
</comment>
<keyword evidence="2" id="KW-1185">Reference proteome</keyword>
<evidence type="ECO:0000313" key="1">
    <source>
        <dbReference type="EMBL" id="KAJ8893041.1"/>
    </source>
</evidence>
<dbReference type="InterPro" id="IPR036397">
    <property type="entry name" value="RNaseH_sf"/>
</dbReference>
<protein>
    <submittedName>
        <fullName evidence="1">Uncharacterized protein</fullName>
    </submittedName>
</protein>
<organism evidence="1 2">
    <name type="scientific">Dryococelus australis</name>
    <dbReference type="NCBI Taxonomy" id="614101"/>
    <lineage>
        <taxon>Eukaryota</taxon>
        <taxon>Metazoa</taxon>
        <taxon>Ecdysozoa</taxon>
        <taxon>Arthropoda</taxon>
        <taxon>Hexapoda</taxon>
        <taxon>Insecta</taxon>
        <taxon>Pterygota</taxon>
        <taxon>Neoptera</taxon>
        <taxon>Polyneoptera</taxon>
        <taxon>Phasmatodea</taxon>
        <taxon>Verophasmatodea</taxon>
        <taxon>Anareolatae</taxon>
        <taxon>Phasmatidae</taxon>
        <taxon>Eurycanthinae</taxon>
        <taxon>Dryococelus</taxon>
    </lineage>
</organism>
<evidence type="ECO:0000313" key="2">
    <source>
        <dbReference type="Proteomes" id="UP001159363"/>
    </source>
</evidence>
<name>A0ABQ9I8V7_9NEOP</name>
<dbReference type="Gene3D" id="3.30.420.10">
    <property type="entry name" value="Ribonuclease H-like superfamily/Ribonuclease H"/>
    <property type="match status" value="1"/>
</dbReference>
<sequence>MMSYFTDRNQRDWDDWLYVLLAYRCTPHSATGESPFFLLHGQDPLLPFNDMENHEGLLLRLQTSFEVVQNSLQANPERAEFYFNKHAKGIDFFIGDRVFLKNEQIPRGLNRKFYRKWLGPY</sequence>
<dbReference type="EMBL" id="JARBHB010000002">
    <property type="protein sequence ID" value="KAJ8893041.1"/>
    <property type="molecule type" value="Genomic_DNA"/>
</dbReference>